<proteinExistence type="predicted"/>
<organism evidence="1 2">
    <name type="scientific">Kickxella alabastrina</name>
    <dbReference type="NCBI Taxonomy" id="61397"/>
    <lineage>
        <taxon>Eukaryota</taxon>
        <taxon>Fungi</taxon>
        <taxon>Fungi incertae sedis</taxon>
        <taxon>Zoopagomycota</taxon>
        <taxon>Kickxellomycotina</taxon>
        <taxon>Kickxellomycetes</taxon>
        <taxon>Kickxellales</taxon>
        <taxon>Kickxellaceae</taxon>
        <taxon>Kickxella</taxon>
    </lineage>
</organism>
<accession>A0ACC1IQ45</accession>
<name>A0ACC1IQ45_9FUNG</name>
<evidence type="ECO:0000313" key="2">
    <source>
        <dbReference type="Proteomes" id="UP001150581"/>
    </source>
</evidence>
<dbReference type="EMBL" id="JANBPG010000215">
    <property type="protein sequence ID" value="KAJ1898720.1"/>
    <property type="molecule type" value="Genomic_DNA"/>
</dbReference>
<reference evidence="1" key="1">
    <citation type="submission" date="2022-07" db="EMBL/GenBank/DDBJ databases">
        <title>Phylogenomic reconstructions and comparative analyses of Kickxellomycotina fungi.</title>
        <authorList>
            <person name="Reynolds N.K."/>
            <person name="Stajich J.E."/>
            <person name="Barry K."/>
            <person name="Grigoriev I.V."/>
            <person name="Crous P."/>
            <person name="Smith M.E."/>
        </authorList>
    </citation>
    <scope>NUCLEOTIDE SEQUENCE</scope>
    <source>
        <strain evidence="1">Benny 63K</strain>
    </source>
</reference>
<dbReference type="Proteomes" id="UP001150581">
    <property type="component" value="Unassembled WGS sequence"/>
</dbReference>
<protein>
    <submittedName>
        <fullName evidence="1">Uncharacterized protein</fullName>
    </submittedName>
</protein>
<evidence type="ECO:0000313" key="1">
    <source>
        <dbReference type="EMBL" id="KAJ1898720.1"/>
    </source>
</evidence>
<comment type="caution">
    <text evidence="1">The sequence shown here is derived from an EMBL/GenBank/DDBJ whole genome shotgun (WGS) entry which is preliminary data.</text>
</comment>
<sequence length="420" mass="47879">MRVWSPIASTASLAVTAATVSASSTPLASASPAPKWNTLSGKMTRLVGHRGEKAFMPEHSLGSYWQAALEGADYIEPDLGLTKDGHLIVNHNEYLGGTTNIARIPELAHLKSNKTWVYDVDGREKTVYNEWFVADLTLEQIRMLRINQASEYTWRPQHFNGYFGILTFEEYLQVVRNVTIELGRPFGVIPELKSPTLYNRGRSYDRYFEDRAILTLEHYGWANITRWINRDQHIDLRLSVKLRPLGTAVLGPSAWQSFDMDSARYLAQHTDVPVVALVEQLPWAFTPAGLDRLAGFAKILSTWKDIFVAGPEAYLRHYNITWDEQDIEQMGGFIAPKDLVREAHSRGIELSPYTFYDSRQDMAYMCQDDNVESKSKFCPKSKAEELFYFFDMGVDYMFVENIVEASTLRLQYDNQLAQAA</sequence>
<keyword evidence="2" id="KW-1185">Reference proteome</keyword>
<gene>
    <name evidence="1" type="ORF">LPJ66_002579</name>
</gene>